<evidence type="ECO:0000259" key="3">
    <source>
        <dbReference type="Pfam" id="PF01464"/>
    </source>
</evidence>
<evidence type="ECO:0000256" key="1">
    <source>
        <dbReference type="ARBA" id="ARBA00007734"/>
    </source>
</evidence>
<comment type="similarity">
    <text evidence="1">Belongs to the transglycosylase Slt family.</text>
</comment>
<dbReference type="PANTHER" id="PTHR37423:SF2">
    <property type="entry name" value="MEMBRANE-BOUND LYTIC MUREIN TRANSGLYCOSYLASE C"/>
    <property type="match status" value="1"/>
</dbReference>
<dbReference type="InterPro" id="IPR000189">
    <property type="entry name" value="Transglyc_AS"/>
</dbReference>
<dbReference type="PROSITE" id="PS00922">
    <property type="entry name" value="TRANSGLYCOSYLASE"/>
    <property type="match status" value="1"/>
</dbReference>
<dbReference type="InterPro" id="IPR023346">
    <property type="entry name" value="Lysozyme-like_dom_sf"/>
</dbReference>
<sequence>MKRSAKLLTALLAILPAAPVTTADIWGELEREAGELDSAAERSVEASTKKPTEFELYKKRQQEEFAAYRKIFEEELDNYKKAIKKRWPDPEVSSQKVWVSYTQDYAVKRAVDFESNTLTISAQGVQANQKAAVKKFEDQIRQVLTTTVSGAFETDQFASAVEARIKREGVKAKTSKVPNSSIFGLSSADKKKAELLEKRVKELASKLELKRSQDGKAVTASVDISKVLKSKKASRPNAGAVAMPARAEAYADRIVAESQRRDLETSLVLAVIQTESAFNPMARSGVPAYGLMQIVPKTAGLDATEYVYGKQTLLAPSALYNPDQNIELGAAYLWILNNRYLKKIEDPLSRYYCVIAAYNTGAGNVAKAFTGKRNVNQAAKIINKMSPEQVYNHLIKNLPYEETQNYLKKVVRRAEGYKKASQT</sequence>
<feature type="domain" description="Murein transglycosylase-C N-terminal" evidence="4">
    <location>
        <begin position="72"/>
        <end position="134"/>
    </location>
</feature>
<accession>A0A7W4Z667</accession>
<dbReference type="EMBL" id="JACHWY010000001">
    <property type="protein sequence ID" value="MBB3046625.1"/>
    <property type="molecule type" value="Genomic_DNA"/>
</dbReference>
<proteinExistence type="inferred from homology"/>
<dbReference type="Pfam" id="PF01464">
    <property type="entry name" value="SLT"/>
    <property type="match status" value="1"/>
</dbReference>
<evidence type="ECO:0000259" key="4">
    <source>
        <dbReference type="Pfam" id="PF11873"/>
    </source>
</evidence>
<dbReference type="InterPro" id="IPR024570">
    <property type="entry name" value="Murein_transglycosylaseC_N"/>
</dbReference>
<dbReference type="GO" id="GO:0016020">
    <property type="term" value="C:membrane"/>
    <property type="evidence" value="ECO:0007669"/>
    <property type="project" value="InterPro"/>
</dbReference>
<organism evidence="5 6">
    <name type="scientific">Litorivivens lipolytica</name>
    <dbReference type="NCBI Taxonomy" id="1524264"/>
    <lineage>
        <taxon>Bacteria</taxon>
        <taxon>Pseudomonadati</taxon>
        <taxon>Pseudomonadota</taxon>
        <taxon>Gammaproteobacteria</taxon>
        <taxon>Litorivivens</taxon>
    </lineage>
</organism>
<feature type="chain" id="PRO_5030976491" evidence="2">
    <location>
        <begin position="23"/>
        <end position="423"/>
    </location>
</feature>
<dbReference type="Proteomes" id="UP000537130">
    <property type="component" value="Unassembled WGS sequence"/>
</dbReference>
<evidence type="ECO:0000313" key="6">
    <source>
        <dbReference type="Proteomes" id="UP000537130"/>
    </source>
</evidence>
<dbReference type="InterPro" id="IPR008258">
    <property type="entry name" value="Transglycosylase_SLT_dom_1"/>
</dbReference>
<feature type="domain" description="Transglycosylase SLT" evidence="3">
    <location>
        <begin position="256"/>
        <end position="377"/>
    </location>
</feature>
<feature type="signal peptide" evidence="2">
    <location>
        <begin position="1"/>
        <end position="22"/>
    </location>
</feature>
<dbReference type="GO" id="GO:0000270">
    <property type="term" value="P:peptidoglycan metabolic process"/>
    <property type="evidence" value="ECO:0007669"/>
    <property type="project" value="InterPro"/>
</dbReference>
<dbReference type="SUPFAM" id="SSF53955">
    <property type="entry name" value="Lysozyme-like"/>
    <property type="match status" value="1"/>
</dbReference>
<dbReference type="CDD" id="cd16893">
    <property type="entry name" value="LT_MltC_MltE"/>
    <property type="match status" value="1"/>
</dbReference>
<evidence type="ECO:0000313" key="5">
    <source>
        <dbReference type="EMBL" id="MBB3046625.1"/>
    </source>
</evidence>
<name>A0A7W4Z667_9GAMM</name>
<gene>
    <name evidence="5" type="ORF">FHR99_000861</name>
</gene>
<protein>
    <submittedName>
        <fullName evidence="5">Membrane-bound lytic murein transglycosylase C</fullName>
    </submittedName>
</protein>
<dbReference type="AlphaFoldDB" id="A0A7W4Z667"/>
<dbReference type="GO" id="GO:0008933">
    <property type="term" value="F:peptidoglycan lytic transglycosylase activity"/>
    <property type="evidence" value="ECO:0007669"/>
    <property type="project" value="InterPro"/>
</dbReference>
<keyword evidence="2" id="KW-0732">Signal</keyword>
<reference evidence="5 6" key="1">
    <citation type="submission" date="2020-08" db="EMBL/GenBank/DDBJ databases">
        <title>Genomic Encyclopedia of Type Strains, Phase III (KMG-III): the genomes of soil and plant-associated and newly described type strains.</title>
        <authorList>
            <person name="Whitman W."/>
        </authorList>
    </citation>
    <scope>NUCLEOTIDE SEQUENCE [LARGE SCALE GENOMIC DNA]</scope>
    <source>
        <strain evidence="5 6">CECT 8654</strain>
    </source>
</reference>
<dbReference type="PANTHER" id="PTHR37423">
    <property type="entry name" value="SOLUBLE LYTIC MUREIN TRANSGLYCOSYLASE-RELATED"/>
    <property type="match status" value="1"/>
</dbReference>
<dbReference type="Gene3D" id="1.10.530.10">
    <property type="match status" value="1"/>
</dbReference>
<evidence type="ECO:0000256" key="2">
    <source>
        <dbReference type="SAM" id="SignalP"/>
    </source>
</evidence>
<comment type="caution">
    <text evidence="5">The sequence shown here is derived from an EMBL/GenBank/DDBJ whole genome shotgun (WGS) entry which is preliminary data.</text>
</comment>
<dbReference type="Pfam" id="PF11873">
    <property type="entry name" value="Mltc_N"/>
    <property type="match status" value="1"/>
</dbReference>
<keyword evidence="6" id="KW-1185">Reference proteome</keyword>
<dbReference type="RefSeq" id="WP_183409309.1">
    <property type="nucleotide sequence ID" value="NZ_JACHWY010000001.1"/>
</dbReference>